<name>M2XD90_9MICC</name>
<keyword evidence="3" id="KW-1185">Reference proteome</keyword>
<evidence type="ECO:0000259" key="1">
    <source>
        <dbReference type="PROSITE" id="PS50075"/>
    </source>
</evidence>
<dbReference type="AlphaFoldDB" id="M2XD90"/>
<dbReference type="InterPro" id="IPR036736">
    <property type="entry name" value="ACP-like_sf"/>
</dbReference>
<gene>
    <name evidence="2" type="ORF">C884_02192</name>
</gene>
<dbReference type="NCBIfam" id="NF005480">
    <property type="entry name" value="PRK07081.1"/>
    <property type="match status" value="1"/>
</dbReference>
<dbReference type="RefSeq" id="WP_006214203.1">
    <property type="nucleotide sequence ID" value="NZ_ANHZ02000006.1"/>
</dbReference>
<dbReference type="STRING" id="71999.KPaMU14_09260"/>
<evidence type="ECO:0000313" key="3">
    <source>
        <dbReference type="Proteomes" id="UP000009877"/>
    </source>
</evidence>
<feature type="domain" description="Carrier" evidence="1">
    <location>
        <begin position="5"/>
        <end position="86"/>
    </location>
</feature>
<dbReference type="Proteomes" id="UP000009877">
    <property type="component" value="Unassembled WGS sequence"/>
</dbReference>
<organism evidence="2 3">
    <name type="scientific">Kocuria palustris PEL</name>
    <dbReference type="NCBI Taxonomy" id="1236550"/>
    <lineage>
        <taxon>Bacteria</taxon>
        <taxon>Bacillati</taxon>
        <taxon>Actinomycetota</taxon>
        <taxon>Actinomycetes</taxon>
        <taxon>Micrococcales</taxon>
        <taxon>Micrococcaceae</taxon>
        <taxon>Kocuria</taxon>
    </lineage>
</organism>
<dbReference type="SUPFAM" id="SSF47336">
    <property type="entry name" value="ACP-like"/>
    <property type="match status" value="1"/>
</dbReference>
<sequence>MSSTEEIIAEVRQVVAQHAHLARDAGSLAESDSLYAAGMTSHASVNVMLGVEDAFDLEFPEQMLTKETFESLESIAAAVRTLEEQQ</sequence>
<dbReference type="EMBL" id="ANHZ02000006">
    <property type="protein sequence ID" value="EME37036.1"/>
    <property type="molecule type" value="Genomic_DNA"/>
</dbReference>
<protein>
    <submittedName>
        <fullName evidence="2">Acyl carrier protein</fullName>
    </submittedName>
</protein>
<dbReference type="InterPro" id="IPR009081">
    <property type="entry name" value="PP-bd_ACP"/>
</dbReference>
<reference evidence="2 3" key="1">
    <citation type="journal article" date="2014" name="Genome Announc.">
        <title>Draft Genome Sequence of Kocuria palustris PEL.</title>
        <authorList>
            <person name="Sharma G."/>
            <person name="Khatri I."/>
            <person name="Subramanian S."/>
        </authorList>
    </citation>
    <scope>NUCLEOTIDE SEQUENCE [LARGE SCALE GENOMIC DNA]</scope>
    <source>
        <strain evidence="2 3">PEL</strain>
    </source>
</reference>
<evidence type="ECO:0000313" key="2">
    <source>
        <dbReference type="EMBL" id="EME37036.1"/>
    </source>
</evidence>
<accession>M2XD90</accession>
<dbReference type="PROSITE" id="PS50075">
    <property type="entry name" value="CARRIER"/>
    <property type="match status" value="1"/>
</dbReference>
<comment type="caution">
    <text evidence="2">The sequence shown here is derived from an EMBL/GenBank/DDBJ whole genome shotgun (WGS) entry which is preliminary data.</text>
</comment>
<proteinExistence type="predicted"/>
<dbReference type="Pfam" id="PF00550">
    <property type="entry name" value="PP-binding"/>
    <property type="match status" value="1"/>
</dbReference>
<dbReference type="Gene3D" id="1.10.1200.10">
    <property type="entry name" value="ACP-like"/>
    <property type="match status" value="1"/>
</dbReference>